<dbReference type="Gene3D" id="1.20.1280.50">
    <property type="match status" value="1"/>
</dbReference>
<dbReference type="InterPro" id="IPR011043">
    <property type="entry name" value="Gal_Oxase/kelch_b-propeller"/>
</dbReference>
<dbReference type="AlphaFoldDB" id="V4NP09"/>
<dbReference type="SUPFAM" id="SSF81383">
    <property type="entry name" value="F-box domain"/>
    <property type="match status" value="1"/>
</dbReference>
<feature type="domain" description="F-box" evidence="1">
    <location>
        <begin position="5"/>
        <end position="50"/>
    </location>
</feature>
<dbReference type="KEGG" id="eus:EUTSA_v10021978mg"/>
<dbReference type="PANTHER" id="PTHR31672">
    <property type="entry name" value="BNACNNG10540D PROTEIN"/>
    <property type="match status" value="1"/>
</dbReference>
<dbReference type="OrthoDB" id="1085061at2759"/>
<dbReference type="OMA" id="KEFHAIM"/>
<keyword evidence="3" id="KW-1185">Reference proteome</keyword>
<dbReference type="eggNOG" id="ENOG502R288">
    <property type="taxonomic scope" value="Eukaryota"/>
</dbReference>
<sequence>MGESTVTMSDLPRDVLEEVLSRVPLKSLRSVRSTCKKWNTLMKDETFRKKHIADQEKSAAEKDEFLAIMVMDFRVYLTSVSLDNFDTSINQLAKLISLNDANHQVDISRVFHCDGLLLCVTEDMDSRLVVWDPYSGQTRWIEQPRSSSYCFYDRYALGYEMEKKKNGSLRRHKILRLLDVYDTSRVGVPIRECEIYSLKSSSWKVLRETPTCYIHFNQRGVSLKGNTYWCGELEPADILHWRSFLVCFDFTTERFGPHMNLPFHATYDDTLAFSRVREEQLAVLLQRRGTLRVEIWVTTKIEPKDVSWSKLFLEVDTMGPLSNAVSFFIDQKKEVAVAFDKNNFLPISINVAYIMGNNGYHKKLDLGESREDNCWPLACCYVPSSVQMEQPARRSKRKRNQIVY</sequence>
<dbReference type="Proteomes" id="UP000030689">
    <property type="component" value="Unassembled WGS sequence"/>
</dbReference>
<protein>
    <recommendedName>
        <fullName evidence="1">F-box domain-containing protein</fullName>
    </recommendedName>
</protein>
<dbReference type="Pfam" id="PF00646">
    <property type="entry name" value="F-box"/>
    <property type="match status" value="1"/>
</dbReference>
<dbReference type="EMBL" id="KI517408">
    <property type="protein sequence ID" value="ESQ48256.1"/>
    <property type="molecule type" value="Genomic_DNA"/>
</dbReference>
<dbReference type="CDD" id="cd22157">
    <property type="entry name" value="F-box_AtFBW1-like"/>
    <property type="match status" value="1"/>
</dbReference>
<dbReference type="InterPro" id="IPR001810">
    <property type="entry name" value="F-box_dom"/>
</dbReference>
<dbReference type="InterPro" id="IPR050796">
    <property type="entry name" value="SCF_F-box_component"/>
</dbReference>
<evidence type="ECO:0000259" key="1">
    <source>
        <dbReference type="PROSITE" id="PS50181"/>
    </source>
</evidence>
<dbReference type="PROSITE" id="PS50181">
    <property type="entry name" value="FBOX"/>
    <property type="match status" value="1"/>
</dbReference>
<reference evidence="2 3" key="1">
    <citation type="journal article" date="2013" name="Front. Plant Sci.">
        <title>The Reference Genome of the Halophytic Plant Eutrema salsugineum.</title>
        <authorList>
            <person name="Yang R."/>
            <person name="Jarvis D.E."/>
            <person name="Chen H."/>
            <person name="Beilstein M.A."/>
            <person name="Grimwood J."/>
            <person name="Jenkins J."/>
            <person name="Shu S."/>
            <person name="Prochnik S."/>
            <person name="Xin M."/>
            <person name="Ma C."/>
            <person name="Schmutz J."/>
            <person name="Wing R.A."/>
            <person name="Mitchell-Olds T."/>
            <person name="Schumaker K.S."/>
            <person name="Wang X."/>
        </authorList>
    </citation>
    <scope>NUCLEOTIDE SEQUENCE [LARGE SCALE GENOMIC DNA]</scope>
</reference>
<name>V4NP09_EUTSA</name>
<evidence type="ECO:0000313" key="3">
    <source>
        <dbReference type="Proteomes" id="UP000030689"/>
    </source>
</evidence>
<dbReference type="SUPFAM" id="SSF50965">
    <property type="entry name" value="Galactose oxidase, central domain"/>
    <property type="match status" value="1"/>
</dbReference>
<gene>
    <name evidence="2" type="ORF">EUTSA_v10021978mg</name>
</gene>
<dbReference type="PANTHER" id="PTHR31672:SF13">
    <property type="entry name" value="F-BOX PROTEIN CPR30-LIKE"/>
    <property type="match status" value="1"/>
</dbReference>
<dbReference type="InterPro" id="IPR036047">
    <property type="entry name" value="F-box-like_dom_sf"/>
</dbReference>
<dbReference type="InterPro" id="IPR017451">
    <property type="entry name" value="F-box-assoc_interact_dom"/>
</dbReference>
<dbReference type="NCBIfam" id="TIGR01640">
    <property type="entry name" value="F_box_assoc_1"/>
    <property type="match status" value="1"/>
</dbReference>
<dbReference type="STRING" id="72664.V4NP09"/>
<dbReference type="InterPro" id="IPR006527">
    <property type="entry name" value="F-box-assoc_dom_typ1"/>
</dbReference>
<dbReference type="Pfam" id="PF07734">
    <property type="entry name" value="FBA_1"/>
    <property type="match status" value="1"/>
</dbReference>
<accession>V4NP09</accession>
<dbReference type="SMART" id="SM00256">
    <property type="entry name" value="FBOX"/>
    <property type="match status" value="1"/>
</dbReference>
<dbReference type="Gramene" id="ESQ48256">
    <property type="protein sequence ID" value="ESQ48256"/>
    <property type="gene ID" value="EUTSA_v10021978mg"/>
</dbReference>
<organism evidence="2 3">
    <name type="scientific">Eutrema salsugineum</name>
    <name type="common">Saltwater cress</name>
    <name type="synonym">Sisymbrium salsugineum</name>
    <dbReference type="NCBI Taxonomy" id="72664"/>
    <lineage>
        <taxon>Eukaryota</taxon>
        <taxon>Viridiplantae</taxon>
        <taxon>Streptophyta</taxon>
        <taxon>Embryophyta</taxon>
        <taxon>Tracheophyta</taxon>
        <taxon>Spermatophyta</taxon>
        <taxon>Magnoliopsida</taxon>
        <taxon>eudicotyledons</taxon>
        <taxon>Gunneridae</taxon>
        <taxon>Pentapetalae</taxon>
        <taxon>rosids</taxon>
        <taxon>malvids</taxon>
        <taxon>Brassicales</taxon>
        <taxon>Brassicaceae</taxon>
        <taxon>Eutremeae</taxon>
        <taxon>Eutrema</taxon>
    </lineage>
</organism>
<evidence type="ECO:0000313" key="2">
    <source>
        <dbReference type="EMBL" id="ESQ48256.1"/>
    </source>
</evidence>
<proteinExistence type="predicted"/>